<name>A0A0F7L4Q6_9VIRU</name>
<sequence length="458" mass="50654">MLRGHVELHEHVVHAFPAHIPSDLLPLLCKHLTQADQLQVDVRHALFVWSRDGEASVFALGDSRVAKAIKESTEGMFACSPDAKRLHPAHTGWIVIRRGGGEDLLYILGISSVHALDDTLRLAGSLEPGTGAVCFVPHDLTNGAVFHGHIELVQLAHQLASVARFARLEVVVGHKNNILIGILHVLHKADTRGIYLHVLEVVFTPRLNCRVIAGDDNDFATIASLHFQRSRHRGPGLARACAAAVQDSILAAVRQGGYENIRQELLVVHQICANRVFQLLGWLRQVLVESVNQETCVLGAFAHHALHILCADRRQLLVNRQAVVLAVNAARRFLWSAESARVILGRLRGWLDGIWDGNPKRLAVAAIPPWEVAVFRRSSNRIPNRRQVFVHAAWHVLFHESAPLLDRARAHLHHNHAHVHHAAKLLHVCAGLERGVLAVAGCALQRLLELRTCFDLVG</sequence>
<reference evidence="1" key="1">
    <citation type="journal article" date="2015" name="Front. Microbiol.">
        <title>Combining genomic sequencing methods to explore viral diversity and reveal potential virus-host interactions.</title>
        <authorList>
            <person name="Chow C.E."/>
            <person name="Winget D.M."/>
            <person name="White R.A.III."/>
            <person name="Hallam S.J."/>
            <person name="Suttle C.A."/>
        </authorList>
    </citation>
    <scope>NUCLEOTIDE SEQUENCE</scope>
    <source>
        <strain evidence="1">Anoxic3_1</strain>
    </source>
</reference>
<evidence type="ECO:0000313" key="1">
    <source>
        <dbReference type="EMBL" id="AKH45961.1"/>
    </source>
</evidence>
<dbReference type="EMBL" id="KR029577">
    <property type="protein sequence ID" value="AKH45961.1"/>
    <property type="molecule type" value="Genomic_DNA"/>
</dbReference>
<reference evidence="1" key="2">
    <citation type="submission" date="2015-03" db="EMBL/GenBank/DDBJ databases">
        <authorList>
            <person name="Chow C.-E.T."/>
            <person name="Winget D.M."/>
            <person name="White R.A.III."/>
            <person name="Hallam S.J."/>
            <person name="Suttle C.A."/>
        </authorList>
    </citation>
    <scope>NUCLEOTIDE SEQUENCE</scope>
    <source>
        <strain evidence="1">Anoxic3_1</strain>
    </source>
</reference>
<organism evidence="1">
    <name type="scientific">uncultured marine virus</name>
    <dbReference type="NCBI Taxonomy" id="186617"/>
    <lineage>
        <taxon>Viruses</taxon>
        <taxon>environmental samples</taxon>
    </lineage>
</organism>
<proteinExistence type="predicted"/>
<accession>A0A0F7L4Q6</accession>
<protein>
    <submittedName>
        <fullName evidence="1">Uncharacterized protein</fullName>
    </submittedName>
</protein>